<gene>
    <name evidence="2" type="ORF">TM5383_01118</name>
</gene>
<dbReference type="InterPro" id="IPR018654">
    <property type="entry name" value="YjhX_toxin"/>
</dbReference>
<keyword evidence="3" id="KW-1185">Reference proteome</keyword>
<dbReference type="AlphaFoldDB" id="A0A0P1H498"/>
<reference evidence="2 3" key="1">
    <citation type="submission" date="2015-09" db="EMBL/GenBank/DDBJ databases">
        <authorList>
            <consortium name="Swine Surveillance"/>
        </authorList>
    </citation>
    <scope>NUCLEOTIDE SEQUENCE [LARGE SCALE GENOMIC DNA]</scope>
    <source>
        <strain evidence="2 3">CECT 8383</strain>
    </source>
</reference>
<protein>
    <recommendedName>
        <fullName evidence="1">UPF0386 protein TM5383_01118</fullName>
    </recommendedName>
</protein>
<proteinExistence type="inferred from homology"/>
<dbReference type="HAMAP" id="MF_00827">
    <property type="entry name" value="UPF0386"/>
    <property type="match status" value="1"/>
</dbReference>
<dbReference type="NCBIfam" id="NF010240">
    <property type="entry name" value="PRK13687.1"/>
    <property type="match status" value="1"/>
</dbReference>
<name>A0A0P1H498_9RHOB</name>
<dbReference type="Pfam" id="PF09857">
    <property type="entry name" value="YjhX_toxin"/>
    <property type="match status" value="1"/>
</dbReference>
<evidence type="ECO:0000313" key="3">
    <source>
        <dbReference type="Proteomes" id="UP000051681"/>
    </source>
</evidence>
<comment type="similarity">
    <text evidence="1">Belongs to the UPF0386 family.</text>
</comment>
<evidence type="ECO:0000256" key="1">
    <source>
        <dbReference type="HAMAP-Rule" id="MF_00827"/>
    </source>
</evidence>
<evidence type="ECO:0000313" key="2">
    <source>
        <dbReference type="EMBL" id="CUH83914.1"/>
    </source>
</evidence>
<organism evidence="2 3">
    <name type="scientific">Thalassovita mediterranea</name>
    <dbReference type="NCBI Taxonomy" id="340021"/>
    <lineage>
        <taxon>Bacteria</taxon>
        <taxon>Pseudomonadati</taxon>
        <taxon>Pseudomonadota</taxon>
        <taxon>Alphaproteobacteria</taxon>
        <taxon>Rhodobacterales</taxon>
        <taxon>Roseobacteraceae</taxon>
        <taxon>Thalassovita</taxon>
    </lineage>
</organism>
<accession>A0A0P1H498</accession>
<dbReference type="Proteomes" id="UP000051681">
    <property type="component" value="Unassembled WGS sequence"/>
</dbReference>
<sequence length="106" mass="12007">MNAHATAERSFPCDLIKSRHPLNISKHEQRVLHELALGGSIHHERGENGKIYAVTCFTRAGHVLADCTLDVFLRLRKRRLIRSQNGQPYRASAKGIKAVRAQLNQR</sequence>
<dbReference type="EMBL" id="CYSF01000006">
    <property type="protein sequence ID" value="CUH83914.1"/>
    <property type="molecule type" value="Genomic_DNA"/>
</dbReference>